<sequence>MNKLSAVLFDFDGTLIDSERFYFEAWGPILSQDFQLEITFDDWIASFAGHTLQRNVQFLKSNYGIETTDEHMWKRTREAYADQDLLSIQLMPFAGELISYLAENHIQIGLVTSNFKGVVSEILKNHKLYNYFNFFVTREDVQEPKPKPECYLRAQELCHVPASEILVIEDTVTGASAALAANLTCFGVSKHAAERSRLAKSVPLFDDLQQVYKELAESGY</sequence>
<dbReference type="InterPro" id="IPR023198">
    <property type="entry name" value="PGP-like_dom2"/>
</dbReference>
<dbReference type="GO" id="GO:0003824">
    <property type="term" value="F:catalytic activity"/>
    <property type="evidence" value="ECO:0007669"/>
    <property type="project" value="UniProtKB-ARBA"/>
</dbReference>
<evidence type="ECO:0000256" key="4">
    <source>
        <dbReference type="ARBA" id="ARBA00022842"/>
    </source>
</evidence>
<dbReference type="SUPFAM" id="SSF56784">
    <property type="entry name" value="HAD-like"/>
    <property type="match status" value="1"/>
</dbReference>
<keyword evidence="5" id="KW-0119">Carbohydrate metabolism</keyword>
<evidence type="ECO:0000256" key="2">
    <source>
        <dbReference type="ARBA" id="ARBA00006171"/>
    </source>
</evidence>
<dbReference type="NCBIfam" id="TIGR01509">
    <property type="entry name" value="HAD-SF-IA-v3"/>
    <property type="match status" value="1"/>
</dbReference>
<dbReference type="NCBIfam" id="TIGR01549">
    <property type="entry name" value="HAD-SF-IA-v1"/>
    <property type="match status" value="1"/>
</dbReference>
<comment type="caution">
    <text evidence="6">The sequence shown here is derived from an EMBL/GenBank/DDBJ whole genome shotgun (WGS) entry which is preliminary data.</text>
</comment>
<dbReference type="InterPro" id="IPR051600">
    <property type="entry name" value="Beta-PGM-like"/>
</dbReference>
<evidence type="ECO:0000256" key="3">
    <source>
        <dbReference type="ARBA" id="ARBA00022723"/>
    </source>
</evidence>
<dbReference type="CDD" id="cd07505">
    <property type="entry name" value="HAD_BPGM-like"/>
    <property type="match status" value="1"/>
</dbReference>
<organism evidence="6 7">
    <name type="scientific">Rhinopithecimicrobium faecis</name>
    <dbReference type="NCBI Taxonomy" id="2820698"/>
    <lineage>
        <taxon>Bacteria</taxon>
        <taxon>Pseudomonadati</taxon>
        <taxon>Bacteroidota</taxon>
        <taxon>Sphingobacteriia</taxon>
        <taxon>Sphingobacteriales</taxon>
        <taxon>Sphingobacteriaceae</taxon>
        <taxon>Rhinopithecimicrobium</taxon>
    </lineage>
</organism>
<dbReference type="GO" id="GO:0046872">
    <property type="term" value="F:metal ion binding"/>
    <property type="evidence" value="ECO:0007669"/>
    <property type="project" value="UniProtKB-KW"/>
</dbReference>
<dbReference type="SFLD" id="SFLDS00003">
    <property type="entry name" value="Haloacid_Dehalogenase"/>
    <property type="match status" value="1"/>
</dbReference>
<dbReference type="Gene3D" id="3.40.50.1000">
    <property type="entry name" value="HAD superfamily/HAD-like"/>
    <property type="match status" value="1"/>
</dbReference>
<keyword evidence="4" id="KW-0460">Magnesium</keyword>
<dbReference type="SFLD" id="SFLDG01129">
    <property type="entry name" value="C1.5:_HAD__Beta-PGM__Phosphata"/>
    <property type="match status" value="1"/>
</dbReference>
<proteinExistence type="inferred from homology"/>
<dbReference type="InterPro" id="IPR036412">
    <property type="entry name" value="HAD-like_sf"/>
</dbReference>
<evidence type="ECO:0000256" key="1">
    <source>
        <dbReference type="ARBA" id="ARBA00001946"/>
    </source>
</evidence>
<keyword evidence="7" id="KW-1185">Reference proteome</keyword>
<name>A0A8T4H824_9SPHI</name>
<accession>A0A8T4H824</accession>
<reference evidence="6" key="1">
    <citation type="submission" date="2021-03" db="EMBL/GenBank/DDBJ databases">
        <authorList>
            <person name="Lu T."/>
            <person name="Wang Q."/>
            <person name="Han X."/>
        </authorList>
    </citation>
    <scope>NUCLEOTIDE SEQUENCE</scope>
    <source>
        <strain evidence="6">WQ 2009</strain>
    </source>
</reference>
<dbReference type="InterPro" id="IPR041492">
    <property type="entry name" value="HAD_2"/>
</dbReference>
<dbReference type="PANTHER" id="PTHR46193">
    <property type="entry name" value="6-PHOSPHOGLUCONATE PHOSPHATASE"/>
    <property type="match status" value="1"/>
</dbReference>
<dbReference type="Pfam" id="PF13419">
    <property type="entry name" value="HAD_2"/>
    <property type="match status" value="1"/>
</dbReference>
<dbReference type="InterPro" id="IPR023214">
    <property type="entry name" value="HAD_sf"/>
</dbReference>
<dbReference type="InterPro" id="IPR006439">
    <property type="entry name" value="HAD-SF_hydro_IA"/>
</dbReference>
<dbReference type="Proteomes" id="UP000679691">
    <property type="component" value="Unassembled WGS sequence"/>
</dbReference>
<comment type="cofactor">
    <cofactor evidence="1">
        <name>Mg(2+)</name>
        <dbReference type="ChEBI" id="CHEBI:18420"/>
    </cofactor>
</comment>
<evidence type="ECO:0000313" key="7">
    <source>
        <dbReference type="Proteomes" id="UP000679691"/>
    </source>
</evidence>
<protein>
    <submittedName>
        <fullName evidence="6">HAD family phosphatase</fullName>
    </submittedName>
</protein>
<gene>
    <name evidence="6" type="ORF">J5U18_02410</name>
</gene>
<dbReference type="AlphaFoldDB" id="A0A8T4H824"/>
<dbReference type="Gene3D" id="1.10.150.240">
    <property type="entry name" value="Putative phosphatase, domain 2"/>
    <property type="match status" value="1"/>
</dbReference>
<dbReference type="PRINTS" id="PR00413">
    <property type="entry name" value="HADHALOGNASE"/>
</dbReference>
<comment type="similarity">
    <text evidence="2">Belongs to the HAD-like hydrolase superfamily. CbbY/CbbZ/Gph/YieH family.</text>
</comment>
<evidence type="ECO:0000313" key="6">
    <source>
        <dbReference type="EMBL" id="MBP3942425.1"/>
    </source>
</evidence>
<dbReference type="EMBL" id="JAGKSB010000002">
    <property type="protein sequence ID" value="MBP3942425.1"/>
    <property type="molecule type" value="Genomic_DNA"/>
</dbReference>
<dbReference type="PANTHER" id="PTHR46193:SF18">
    <property type="entry name" value="HEXITOL PHOSPHATASE B"/>
    <property type="match status" value="1"/>
</dbReference>
<keyword evidence="3" id="KW-0479">Metal-binding</keyword>
<evidence type="ECO:0000256" key="5">
    <source>
        <dbReference type="ARBA" id="ARBA00023277"/>
    </source>
</evidence>
<dbReference type="RefSeq" id="WP_353545908.1">
    <property type="nucleotide sequence ID" value="NZ_JAGKSB010000002.1"/>
</dbReference>